<protein>
    <recommendedName>
        <fullName evidence="1">N-acetyltransferase domain-containing protein</fullName>
    </recommendedName>
</protein>
<feature type="domain" description="N-acetyltransferase" evidence="1">
    <location>
        <begin position="1"/>
        <end position="146"/>
    </location>
</feature>
<dbReference type="InterPro" id="IPR016181">
    <property type="entry name" value="Acyl_CoA_acyltransferase"/>
</dbReference>
<dbReference type="PROSITE" id="PS51186">
    <property type="entry name" value="GNAT"/>
    <property type="match status" value="1"/>
</dbReference>
<dbReference type="InterPro" id="IPR000182">
    <property type="entry name" value="GNAT_dom"/>
</dbReference>
<dbReference type="GO" id="GO:0016747">
    <property type="term" value="F:acyltransferase activity, transferring groups other than amino-acyl groups"/>
    <property type="evidence" value="ECO:0007669"/>
    <property type="project" value="InterPro"/>
</dbReference>
<dbReference type="SUPFAM" id="SSF55729">
    <property type="entry name" value="Acyl-CoA N-acyltransferases (Nat)"/>
    <property type="match status" value="1"/>
</dbReference>
<evidence type="ECO:0000313" key="2">
    <source>
        <dbReference type="EMBL" id="CAB4130782.1"/>
    </source>
</evidence>
<dbReference type="Gene3D" id="3.40.630.30">
    <property type="match status" value="1"/>
</dbReference>
<accession>A0A6J5LBA9</accession>
<evidence type="ECO:0000259" key="1">
    <source>
        <dbReference type="PROSITE" id="PS51186"/>
    </source>
</evidence>
<proteinExistence type="predicted"/>
<sequence>MIYRKAKFEDVPAIVEIACISVSNSKLPVKIDKQAMADTAKVCMNPAHFLWVAEDEDGKVVAAFAACVQKSFWYERMQCSVLLYYTLVKGAGIQLIREFAKWVKSRSAIKIAVVELEPGADERLVKFFKRVGFSRESLNLTYVRGV</sequence>
<dbReference type="EMBL" id="LR796244">
    <property type="protein sequence ID" value="CAB4130782.1"/>
    <property type="molecule type" value="Genomic_DNA"/>
</dbReference>
<name>A0A6J5LBA9_9CAUD</name>
<organism evidence="2">
    <name type="scientific">uncultured Caudovirales phage</name>
    <dbReference type="NCBI Taxonomy" id="2100421"/>
    <lineage>
        <taxon>Viruses</taxon>
        <taxon>Duplodnaviria</taxon>
        <taxon>Heunggongvirae</taxon>
        <taxon>Uroviricota</taxon>
        <taxon>Caudoviricetes</taxon>
        <taxon>Peduoviridae</taxon>
        <taxon>Maltschvirus</taxon>
        <taxon>Maltschvirus maltsch</taxon>
    </lineage>
</organism>
<gene>
    <name evidence="2" type="ORF">UFOVP123_33</name>
</gene>
<reference evidence="2" key="1">
    <citation type="submission" date="2020-04" db="EMBL/GenBank/DDBJ databases">
        <authorList>
            <person name="Chiriac C."/>
            <person name="Salcher M."/>
            <person name="Ghai R."/>
            <person name="Kavagutti S V."/>
        </authorList>
    </citation>
    <scope>NUCLEOTIDE SEQUENCE</scope>
</reference>